<evidence type="ECO:0000256" key="1">
    <source>
        <dbReference type="SAM" id="SignalP"/>
    </source>
</evidence>
<protein>
    <submittedName>
        <fullName evidence="2">Putative insect allergen related repeat protein</fullName>
    </submittedName>
</protein>
<dbReference type="PANTHER" id="PTHR21163:SF0">
    <property type="entry name" value="GH08205P-RELATED"/>
    <property type="match status" value="1"/>
</dbReference>
<dbReference type="EMBL" id="GEHC01000476">
    <property type="protein sequence ID" value="JAV47169.1"/>
    <property type="molecule type" value="Transcribed_RNA"/>
</dbReference>
<dbReference type="AlphaFoldDB" id="A0A1W7R7P8"/>
<dbReference type="PANTHER" id="PTHR21163">
    <property type="entry name" value="PROTEIN G12"/>
    <property type="match status" value="1"/>
</dbReference>
<accession>A0A1W7R7P8</accession>
<dbReference type="VEuPathDB" id="VectorBase:AALF003890"/>
<feature type="chain" id="PRO_5012303653" evidence="1">
    <location>
        <begin position="23"/>
        <end position="216"/>
    </location>
</feature>
<dbReference type="Pfam" id="PF06757">
    <property type="entry name" value="Ins_allergen_rp"/>
    <property type="match status" value="1"/>
</dbReference>
<evidence type="ECO:0000313" key="2">
    <source>
        <dbReference type="EMBL" id="JAV47169.1"/>
    </source>
</evidence>
<keyword evidence="1" id="KW-0732">Signal</keyword>
<organism evidence="2">
    <name type="scientific">Aedes albopictus</name>
    <name type="common">Asian tiger mosquito</name>
    <name type="synonym">Stegomyia albopicta</name>
    <dbReference type="NCBI Taxonomy" id="7160"/>
    <lineage>
        <taxon>Eukaryota</taxon>
        <taxon>Metazoa</taxon>
        <taxon>Ecdysozoa</taxon>
        <taxon>Arthropoda</taxon>
        <taxon>Hexapoda</taxon>
        <taxon>Insecta</taxon>
        <taxon>Pterygota</taxon>
        <taxon>Neoptera</taxon>
        <taxon>Endopterygota</taxon>
        <taxon>Diptera</taxon>
        <taxon>Nematocera</taxon>
        <taxon>Culicoidea</taxon>
        <taxon>Culicidae</taxon>
        <taxon>Culicinae</taxon>
        <taxon>Aedini</taxon>
        <taxon>Aedes</taxon>
        <taxon>Stegomyia</taxon>
    </lineage>
</organism>
<dbReference type="VEuPathDB" id="VectorBase:AALFPA_072093"/>
<sequence>MKFLAVIAFAATAAALISTTSGDEPSPRSLQDDFNEFVELLPFDEIVDVSINYLLSDKDVQQALQYLYGPEFSSIWDQVFALKEVRDVLDYLELAGVEAYAFFNDIAALLGLGQIKPAAKISLPPPAGTRGLNDFVDDLLALLPKDELFALFEHKLETSAEFRAFFETVKSTDFQKLLEFANSSTELNSLFQKLRDHGVDVDKFFDLIKGFFGWSF</sequence>
<feature type="signal peptide" evidence="1">
    <location>
        <begin position="1"/>
        <end position="22"/>
    </location>
</feature>
<dbReference type="VEuPathDB" id="VectorBase:AALC636_014079"/>
<reference evidence="2" key="1">
    <citation type="submission" date="2016-03" db="EMBL/GenBank/DDBJ databases">
        <title>RNAseq analyses of the sensorial organs of adult female Aedes albopictus.</title>
        <authorList>
            <person name="Fabrizio L."/>
            <person name="Ribeiro J.M."/>
            <person name="Arca B."/>
        </authorList>
    </citation>
    <scope>NUCLEOTIDE SEQUENCE</scope>
</reference>
<proteinExistence type="predicted"/>
<dbReference type="InterPro" id="IPR010629">
    <property type="entry name" value="Ins_allergen"/>
</dbReference>
<name>A0A1W7R7P8_AEDAL</name>